<dbReference type="PIRSF" id="PIRSF000110">
    <property type="entry name" value="G6PD"/>
    <property type="match status" value="1"/>
</dbReference>
<feature type="binding site" evidence="7">
    <location>
        <position position="44"/>
    </location>
    <ligand>
        <name>NADP(+)</name>
        <dbReference type="ChEBI" id="CHEBI:58349"/>
    </ligand>
</feature>
<evidence type="ECO:0000256" key="7">
    <source>
        <dbReference type="HAMAP-Rule" id="MF_00966"/>
    </source>
</evidence>
<feature type="domain" description="Glucose-6-phosphate dehydrogenase NAD-binding" evidence="8">
    <location>
        <begin position="7"/>
        <end position="183"/>
    </location>
</feature>
<feature type="binding site" evidence="7">
    <location>
        <position position="144"/>
    </location>
    <ligand>
        <name>NADP(+)</name>
        <dbReference type="ChEBI" id="CHEBI:58349"/>
    </ligand>
</feature>
<dbReference type="PANTHER" id="PTHR23429:SF0">
    <property type="entry name" value="GLUCOSE-6-PHOSPHATE 1-DEHYDROGENASE"/>
    <property type="match status" value="1"/>
</dbReference>
<evidence type="ECO:0000256" key="3">
    <source>
        <dbReference type="ARBA" id="ARBA00022526"/>
    </source>
</evidence>
<keyword evidence="4 7" id="KW-0521">NADP</keyword>
<dbReference type="InterPro" id="IPR022675">
    <property type="entry name" value="G6P_DH_C"/>
</dbReference>
<dbReference type="EC" id="1.1.1.49" evidence="7"/>
<accession>A0ABR6TJ67</accession>
<dbReference type="PRINTS" id="PR00079">
    <property type="entry name" value="G6PDHDRGNASE"/>
</dbReference>
<dbReference type="PROSITE" id="PS00069">
    <property type="entry name" value="G6P_DEHYDROGENASE"/>
    <property type="match status" value="1"/>
</dbReference>
<dbReference type="InterPro" id="IPR036291">
    <property type="entry name" value="NAD(P)-bd_dom_sf"/>
</dbReference>
<dbReference type="InterPro" id="IPR019796">
    <property type="entry name" value="G6P_DH_AS"/>
</dbReference>
<feature type="domain" description="Glucose-6-phosphate dehydrogenase C-terminal" evidence="9">
    <location>
        <begin position="185"/>
        <end position="454"/>
    </location>
</feature>
<evidence type="ECO:0000259" key="8">
    <source>
        <dbReference type="Pfam" id="PF00479"/>
    </source>
</evidence>
<name>A0ABR6TJ67_9FIRM</name>
<feature type="active site" description="Proton acceptor" evidence="7">
    <location>
        <position position="236"/>
    </location>
</feature>
<evidence type="ECO:0000313" key="11">
    <source>
        <dbReference type="Proteomes" id="UP000713904"/>
    </source>
</evidence>
<comment type="function">
    <text evidence="7">Catalyzes the oxidation of glucose 6-phosphate to 6-phosphogluconolactone.</text>
</comment>
<comment type="caution">
    <text evidence="7">Lacks conserved residue(s) required for the propagation of feature annotation.</text>
</comment>
<keyword evidence="5 7" id="KW-0560">Oxidoreductase</keyword>
<dbReference type="Gene3D" id="3.40.50.720">
    <property type="entry name" value="NAD(P)-binding Rossmann-like Domain"/>
    <property type="match status" value="1"/>
</dbReference>
<keyword evidence="11" id="KW-1185">Reference proteome</keyword>
<evidence type="ECO:0000256" key="2">
    <source>
        <dbReference type="ARBA" id="ARBA00009975"/>
    </source>
</evidence>
<evidence type="ECO:0000313" key="10">
    <source>
        <dbReference type="EMBL" id="MBC2575178.1"/>
    </source>
</evidence>
<dbReference type="HAMAP" id="MF_00966">
    <property type="entry name" value="G6PD"/>
    <property type="match status" value="1"/>
</dbReference>
<comment type="caution">
    <text evidence="10">The sequence shown here is derived from an EMBL/GenBank/DDBJ whole genome shotgun (WGS) entry which is preliminary data.</text>
</comment>
<feature type="binding site" evidence="7">
    <location>
        <position position="174"/>
    </location>
    <ligand>
        <name>substrate</name>
    </ligand>
</feature>
<dbReference type="Proteomes" id="UP000713904">
    <property type="component" value="Unassembled WGS sequence"/>
</dbReference>
<comment type="pathway">
    <text evidence="1 7">Carbohydrate degradation; pentose phosphate pathway; D-ribulose 5-phosphate from D-glucose 6-phosphate (oxidative stage): step 1/3.</text>
</comment>
<dbReference type="Gene3D" id="3.30.360.10">
    <property type="entry name" value="Dihydrodipicolinate Reductase, domain 2"/>
    <property type="match status" value="1"/>
</dbReference>
<evidence type="ECO:0000256" key="4">
    <source>
        <dbReference type="ARBA" id="ARBA00022857"/>
    </source>
</evidence>
<feature type="binding site" evidence="7">
    <location>
        <position position="178"/>
    </location>
    <ligand>
        <name>substrate</name>
    </ligand>
</feature>
<evidence type="ECO:0000259" key="9">
    <source>
        <dbReference type="Pfam" id="PF02781"/>
    </source>
</evidence>
<organism evidence="10 11">
    <name type="scientific">Peptostreptococcus canis</name>
    <dbReference type="NCBI Taxonomy" id="1159213"/>
    <lineage>
        <taxon>Bacteria</taxon>
        <taxon>Bacillati</taxon>
        <taxon>Bacillota</taxon>
        <taxon>Clostridia</taxon>
        <taxon>Peptostreptococcales</taxon>
        <taxon>Peptostreptococcaceae</taxon>
        <taxon>Peptostreptococcus</taxon>
    </lineage>
</organism>
<feature type="binding site" evidence="7">
    <location>
        <position position="326"/>
    </location>
    <ligand>
        <name>substrate</name>
    </ligand>
</feature>
<evidence type="ECO:0000256" key="6">
    <source>
        <dbReference type="ARBA" id="ARBA00023277"/>
    </source>
</evidence>
<comment type="catalytic activity">
    <reaction evidence="7">
        <text>D-glucose 6-phosphate + NADP(+) = 6-phospho-D-glucono-1,5-lactone + NADPH + H(+)</text>
        <dbReference type="Rhea" id="RHEA:15841"/>
        <dbReference type="ChEBI" id="CHEBI:15378"/>
        <dbReference type="ChEBI" id="CHEBI:57783"/>
        <dbReference type="ChEBI" id="CHEBI:57955"/>
        <dbReference type="ChEBI" id="CHEBI:58349"/>
        <dbReference type="ChEBI" id="CHEBI:61548"/>
        <dbReference type="EC" id="1.1.1.49"/>
    </reaction>
</comment>
<comment type="similarity">
    <text evidence="2 7">Belongs to the glucose-6-phosphate dehydrogenase family.</text>
</comment>
<keyword evidence="3 7" id="KW-0313">Glucose metabolism</keyword>
<feature type="binding site" evidence="7">
    <location>
        <position position="231"/>
    </location>
    <ligand>
        <name>substrate</name>
    </ligand>
</feature>
<reference evidence="10 11" key="1">
    <citation type="submission" date="2020-05" db="EMBL/GenBank/DDBJ databases">
        <title>Draft genome of xy-202 and genomic insight in genome of the genus Peptostreptococcus.</title>
        <authorList>
            <person name="Zhang Z."/>
        </authorList>
    </citation>
    <scope>NUCLEOTIDE SEQUENCE [LARGE SCALE GENOMIC DNA]</scope>
    <source>
        <strain evidence="10 11">DSM 27025</strain>
    </source>
</reference>
<dbReference type="SUPFAM" id="SSF55347">
    <property type="entry name" value="Glyceraldehyde-3-phosphate dehydrogenase-like, C-terminal domain"/>
    <property type="match status" value="1"/>
</dbReference>
<proteinExistence type="inferred from homology"/>
<dbReference type="Pfam" id="PF02781">
    <property type="entry name" value="G6PD_C"/>
    <property type="match status" value="1"/>
</dbReference>
<evidence type="ECO:0000256" key="1">
    <source>
        <dbReference type="ARBA" id="ARBA00004937"/>
    </source>
</evidence>
<feature type="binding site" evidence="7">
    <location>
        <position position="212"/>
    </location>
    <ligand>
        <name>substrate</name>
    </ligand>
</feature>
<evidence type="ECO:0000256" key="5">
    <source>
        <dbReference type="ARBA" id="ARBA00023002"/>
    </source>
</evidence>
<protein>
    <recommendedName>
        <fullName evidence="7">Glucose-6-phosphate 1-dehydrogenase</fullName>
        <shortName evidence="7">G6PD</shortName>
        <ecNumber evidence="7">1.1.1.49</ecNumber>
    </recommendedName>
</protein>
<dbReference type="Pfam" id="PF00479">
    <property type="entry name" value="G6PD_N"/>
    <property type="match status" value="1"/>
</dbReference>
<sequence>MKNNGIVIFGGTGDLAYRKLFPALYNLFCLGKLPRDYRIVGIGRRDYSQEDYKNIVRDWMKDFSRLKYTESDFNEFKELIHYYEMDMSKEEDYNGLIDFLNNQGIIKSELIYYYAVSPQLFLPITNGLKKVQCCTGKTKVIIEKPFGENIESAEKVYDSLREYFKDENIYHIDHYLGKEMIINIMTLRFENAIFSGVWNKDFIEKVEINAYESVGVDSRGGYYDKSGALADMVQNHLFQIMSIVAMEKPEDSSSYMIKEAQGEVFKSLKPIISENIDENLVMGQYKGYREEEKVNSDSTTETYVSLKVEIDNDRWRGVPFILRTGKKLHTRESEVVISFKSMSKNAGGNSIIIKIQPDEGVKLDFNIKKPGTENQIEKVGMDFCQSCILENRENTPEAYERLLYACMESDRSLFSQWNHIELSWNYINNIIDSYKKYSNKLYMYEQGTKGPKEAL</sequence>
<dbReference type="InterPro" id="IPR022674">
    <property type="entry name" value="G6P_DH_NAD-bd"/>
</dbReference>
<dbReference type="InterPro" id="IPR001282">
    <property type="entry name" value="G6P_DH"/>
</dbReference>
<dbReference type="NCBIfam" id="TIGR00871">
    <property type="entry name" value="zwf"/>
    <property type="match status" value="1"/>
</dbReference>
<dbReference type="PANTHER" id="PTHR23429">
    <property type="entry name" value="GLUCOSE-6-PHOSPHATE 1-DEHYDROGENASE G6PD"/>
    <property type="match status" value="1"/>
</dbReference>
<dbReference type="EMBL" id="JABGBW010000001">
    <property type="protein sequence ID" value="MBC2575178.1"/>
    <property type="molecule type" value="Genomic_DNA"/>
</dbReference>
<gene>
    <name evidence="7 10" type="primary">zwf</name>
    <name evidence="10" type="ORF">HLB29_00570</name>
</gene>
<keyword evidence="6 7" id="KW-0119">Carbohydrate metabolism</keyword>
<dbReference type="SUPFAM" id="SSF51735">
    <property type="entry name" value="NAD(P)-binding Rossmann-fold domains"/>
    <property type="match status" value="1"/>
</dbReference>